<organism evidence="2 3">
    <name type="scientific">Methylacidimicrobium cyclopophantes</name>
    <dbReference type="NCBI Taxonomy" id="1041766"/>
    <lineage>
        <taxon>Bacteria</taxon>
        <taxon>Pseudomonadati</taxon>
        <taxon>Verrucomicrobiota</taxon>
        <taxon>Methylacidimicrobium</taxon>
    </lineage>
</organism>
<protein>
    <submittedName>
        <fullName evidence="2">Uncharacterized protein</fullName>
    </submittedName>
</protein>
<name>A0A5E6M977_9BACT</name>
<dbReference type="EMBL" id="CABFUZ020000089">
    <property type="protein sequence ID" value="VVM05488.1"/>
    <property type="molecule type" value="Genomic_DNA"/>
</dbReference>
<evidence type="ECO:0000313" key="3">
    <source>
        <dbReference type="Proteomes" id="UP000381693"/>
    </source>
</evidence>
<gene>
    <name evidence="2" type="ORF">MAMC_00620</name>
</gene>
<dbReference type="SUPFAM" id="SSF56925">
    <property type="entry name" value="OMPA-like"/>
    <property type="match status" value="1"/>
</dbReference>
<sequence>MGEEARRGFMRAAVGKGRPGGRGLPRIGWLRIATIGIVVWAVAAPFRSAGGALAPEELSVEEPSVEKAAMRLTLRRLPDPEEGWTKGLVVGSFFGGTWPTPQRVSGIAQSPAGPQGSHGQTQSHTGIFTGPYLGYNFMDDGLRLSRDGRWKAIPGLLLIFNYAEMSSSALSYDSSSATPTASSGSSRTFLPEIGGVVLISNPTRFVPFLGATAGVALSWTSGISVVGSSGEELVAPGQTVFTYAPSTKVLAGVAIRIVPHWNWILGYATRFIAPTSSTVEGLHPDTVASLTSRTGWYQDFEGLVALQYDFGTLRQQPTMP</sequence>
<evidence type="ECO:0000313" key="2">
    <source>
        <dbReference type="EMBL" id="VVM05488.1"/>
    </source>
</evidence>
<keyword evidence="1" id="KW-0812">Transmembrane</keyword>
<keyword evidence="1" id="KW-0472">Membrane</keyword>
<dbReference type="Proteomes" id="UP000381693">
    <property type="component" value="Unassembled WGS sequence"/>
</dbReference>
<keyword evidence="1" id="KW-1133">Transmembrane helix</keyword>
<feature type="transmembrane region" description="Helical" evidence="1">
    <location>
        <begin position="28"/>
        <end position="46"/>
    </location>
</feature>
<evidence type="ECO:0000256" key="1">
    <source>
        <dbReference type="SAM" id="Phobius"/>
    </source>
</evidence>
<dbReference type="AlphaFoldDB" id="A0A5E6M977"/>
<proteinExistence type="predicted"/>
<keyword evidence="3" id="KW-1185">Reference proteome</keyword>
<accession>A0A5E6M977</accession>
<comment type="caution">
    <text evidence="2">The sequence shown here is derived from an EMBL/GenBank/DDBJ whole genome shotgun (WGS) entry which is preliminary data.</text>
</comment>
<reference evidence="2" key="1">
    <citation type="submission" date="2019-09" db="EMBL/GenBank/DDBJ databases">
        <authorList>
            <person name="Cremers G."/>
        </authorList>
    </citation>
    <scope>NUCLEOTIDE SEQUENCE [LARGE SCALE GENOMIC DNA]</scope>
    <source>
        <strain evidence="2">3B</strain>
    </source>
</reference>
<dbReference type="InterPro" id="IPR011250">
    <property type="entry name" value="OMP/PagP_B-barrel"/>
</dbReference>